<evidence type="ECO:0000313" key="3">
    <source>
        <dbReference type="Proteomes" id="UP000695022"/>
    </source>
</evidence>
<organism evidence="3 5">
    <name type="scientific">Priapulus caudatus</name>
    <name type="common">Priapulid worm</name>
    <dbReference type="NCBI Taxonomy" id="37621"/>
    <lineage>
        <taxon>Eukaryota</taxon>
        <taxon>Metazoa</taxon>
        <taxon>Ecdysozoa</taxon>
        <taxon>Scalidophora</taxon>
        <taxon>Priapulida</taxon>
        <taxon>Priapulimorpha</taxon>
        <taxon>Priapulimorphida</taxon>
        <taxon>Priapulidae</taxon>
        <taxon>Priapulus</taxon>
    </lineage>
</organism>
<feature type="region of interest" description="Disordered" evidence="1">
    <location>
        <begin position="193"/>
        <end position="259"/>
    </location>
</feature>
<feature type="region of interest" description="Disordered" evidence="1">
    <location>
        <begin position="131"/>
        <end position="176"/>
    </location>
</feature>
<dbReference type="InterPro" id="IPR011993">
    <property type="entry name" value="PH-like_dom_sf"/>
</dbReference>
<dbReference type="RefSeq" id="XP_014674240.1">
    <property type="nucleotide sequence ID" value="XM_014818754.1"/>
</dbReference>
<evidence type="ECO:0000313" key="4">
    <source>
        <dbReference type="RefSeq" id="XP_014674240.1"/>
    </source>
</evidence>
<keyword evidence="3" id="KW-1185">Reference proteome</keyword>
<gene>
    <name evidence="4 5" type="primary">LOC106814437</name>
</gene>
<proteinExistence type="predicted"/>
<name>A0ABM1EPX0_PRICU</name>
<dbReference type="SUPFAM" id="SSF50729">
    <property type="entry name" value="PH domain-like"/>
    <property type="match status" value="1"/>
</dbReference>
<dbReference type="GeneID" id="106814437"/>
<protein>
    <submittedName>
        <fullName evidence="4 5">Sesquipedalian-1-like</fullName>
    </submittedName>
</protein>
<feature type="compositionally biased region" description="Low complexity" evidence="1">
    <location>
        <begin position="201"/>
        <end position="218"/>
    </location>
</feature>
<accession>A0ABM1EPX0</accession>
<sequence>MKINERNVVRFATSASVVDRQGFLLKRGEVNRSFQKRYFVLKGNLLFYFERRDDAEPCGVIILEGCTVELAEDEREPYSFNVVFHGAGARTYVLSADSQESMEAWMRRVACAGYDYVKTMVAELQRQLEELEDAERETDAARPGDDPAATQGSDGSLTSSSSSSRGGRPRFNPFNKIPAVGEADIFCVRASAGRGGDARRSPSVTSSRSHGSGASSRESFLDLHEQFGAKIRKQIEERKSSSSATAPVERPSVTYLSSV</sequence>
<dbReference type="PANTHER" id="PTHR22902:SF53">
    <property type="entry name" value="INOSITOL PHOSPHATASE INTERACTING PROTEIN, ISOFORM A"/>
    <property type="match status" value="1"/>
</dbReference>
<feature type="domain" description="PH" evidence="2">
    <location>
        <begin position="17"/>
        <end position="114"/>
    </location>
</feature>
<dbReference type="PROSITE" id="PS50003">
    <property type="entry name" value="PH_DOMAIN"/>
    <property type="match status" value="1"/>
</dbReference>
<dbReference type="InterPro" id="IPR045188">
    <property type="entry name" value="Boi1/Boi2-like"/>
</dbReference>
<feature type="compositionally biased region" description="Basic and acidic residues" evidence="1">
    <location>
        <begin position="219"/>
        <end position="240"/>
    </location>
</feature>
<dbReference type="Pfam" id="PF00169">
    <property type="entry name" value="PH"/>
    <property type="match status" value="1"/>
</dbReference>
<dbReference type="Gene3D" id="2.30.29.30">
    <property type="entry name" value="Pleckstrin-homology domain (PH domain)/Phosphotyrosine-binding domain (PTB)"/>
    <property type="match status" value="1"/>
</dbReference>
<dbReference type="PANTHER" id="PTHR22902">
    <property type="entry name" value="SESQUIPEDALIAN"/>
    <property type="match status" value="1"/>
</dbReference>
<dbReference type="CDD" id="cd13288">
    <property type="entry name" value="PH_Ses"/>
    <property type="match status" value="1"/>
</dbReference>
<dbReference type="Proteomes" id="UP000695022">
    <property type="component" value="Unplaced"/>
</dbReference>
<evidence type="ECO:0000313" key="5">
    <source>
        <dbReference type="RefSeq" id="XP_014674241.1"/>
    </source>
</evidence>
<evidence type="ECO:0000259" key="2">
    <source>
        <dbReference type="PROSITE" id="PS50003"/>
    </source>
</evidence>
<feature type="compositionally biased region" description="Low complexity" evidence="1">
    <location>
        <begin position="152"/>
        <end position="166"/>
    </location>
</feature>
<dbReference type="SMART" id="SM00233">
    <property type="entry name" value="PH"/>
    <property type="match status" value="1"/>
</dbReference>
<reference evidence="4 5" key="1">
    <citation type="submission" date="2025-05" db="UniProtKB">
        <authorList>
            <consortium name="RefSeq"/>
        </authorList>
    </citation>
    <scope>IDENTIFICATION</scope>
</reference>
<dbReference type="RefSeq" id="XP_014674241.1">
    <property type="nucleotide sequence ID" value="XM_014818755.1"/>
</dbReference>
<dbReference type="InterPro" id="IPR001849">
    <property type="entry name" value="PH_domain"/>
</dbReference>
<evidence type="ECO:0000256" key="1">
    <source>
        <dbReference type="SAM" id="MobiDB-lite"/>
    </source>
</evidence>